<evidence type="ECO:0000256" key="1">
    <source>
        <dbReference type="SAM" id="MobiDB-lite"/>
    </source>
</evidence>
<dbReference type="InterPro" id="IPR021466">
    <property type="entry name" value="Put_rhamnosyl_transferase"/>
</dbReference>
<comment type="caution">
    <text evidence="2">The sequence shown here is derived from an EMBL/GenBank/DDBJ whole genome shotgun (WGS) entry which is preliminary data.</text>
</comment>
<dbReference type="Pfam" id="PF11316">
    <property type="entry name" value="Rhamno_transf"/>
    <property type="match status" value="1"/>
</dbReference>
<feature type="region of interest" description="Disordered" evidence="1">
    <location>
        <begin position="292"/>
        <end position="313"/>
    </location>
</feature>
<dbReference type="Proteomes" id="UP000283587">
    <property type="component" value="Unassembled WGS sequence"/>
</dbReference>
<dbReference type="InterPro" id="IPR029044">
    <property type="entry name" value="Nucleotide-diphossugar_trans"/>
</dbReference>
<evidence type="ECO:0000313" key="2">
    <source>
        <dbReference type="EMBL" id="RJL06813.1"/>
    </source>
</evidence>
<protein>
    <recommendedName>
        <fullName evidence="4">Rhamnosyl transferase</fullName>
    </recommendedName>
</protein>
<evidence type="ECO:0000313" key="3">
    <source>
        <dbReference type="Proteomes" id="UP000283587"/>
    </source>
</evidence>
<name>A0A419A1B9_9RHOB</name>
<sequence>MRRNRPQTLQSHQPGPIRMTEPVILGICRFSYLGLGDWVPYRHDKSIEADRLERIARSLYDETRLAARFRAFEAVCVPSILAQEDPRFIFLVVSSPRMPAHWRARLQALCDPHDQIHLLWSDVPRLGDALADTLRELHQLSAGRLWQFRLDDDDAIDARFLPRLRRHIRRMDGLRDCAISTARGVNVALYDGQPKRFLEYRRSFVAAGLAARLSDPARSIFAFGHFGMAERLSHFVDHEAVGALVLKWPSDSRAMNLDSPPAGWRAISSRAFGDHIRSSFPFLRGLDFDTLRPAPPSRDRPLEHAPDGASGSV</sequence>
<proteinExistence type="predicted"/>
<dbReference type="OrthoDB" id="7874906at2"/>
<keyword evidence="3" id="KW-1185">Reference proteome</keyword>
<gene>
    <name evidence="2" type="ORF">D3P05_17965</name>
</gene>
<evidence type="ECO:0008006" key="4">
    <source>
        <dbReference type="Google" id="ProtNLM"/>
    </source>
</evidence>
<reference evidence="3" key="1">
    <citation type="submission" date="2018-09" db="EMBL/GenBank/DDBJ databases">
        <title>Paracoccus onubensis nov. sp. a moderate halophilic bacterium isolated from Gruta de las Maravillas (Aracena, Spain).</title>
        <authorList>
            <person name="Jurado V."/>
            <person name="Gutierrez-Patricio S."/>
            <person name="Gonzalez-Pimentel J.L."/>
            <person name="Miller A.Z."/>
            <person name="Laiz L."/>
            <person name="Saiz-Jimenez C."/>
        </authorList>
    </citation>
    <scope>NUCLEOTIDE SEQUENCE [LARGE SCALE GENOMIC DNA]</scope>
    <source>
        <strain evidence="3">DSM 26381</strain>
    </source>
</reference>
<accession>A0A419A1B9</accession>
<dbReference type="SUPFAM" id="SSF53448">
    <property type="entry name" value="Nucleotide-diphospho-sugar transferases"/>
    <property type="match status" value="1"/>
</dbReference>
<dbReference type="AlphaFoldDB" id="A0A419A1B9"/>
<feature type="compositionally biased region" description="Basic and acidic residues" evidence="1">
    <location>
        <begin position="297"/>
        <end position="306"/>
    </location>
</feature>
<organism evidence="2 3">
    <name type="scientific">Paracoccus siganidrum</name>
    <dbReference type="NCBI Taxonomy" id="1276757"/>
    <lineage>
        <taxon>Bacteria</taxon>
        <taxon>Pseudomonadati</taxon>
        <taxon>Pseudomonadota</taxon>
        <taxon>Alphaproteobacteria</taxon>
        <taxon>Rhodobacterales</taxon>
        <taxon>Paracoccaceae</taxon>
        <taxon>Paracoccus</taxon>
    </lineage>
</organism>
<dbReference type="EMBL" id="QZEW01000093">
    <property type="protein sequence ID" value="RJL06813.1"/>
    <property type="molecule type" value="Genomic_DNA"/>
</dbReference>